<dbReference type="GO" id="GO:0005634">
    <property type="term" value="C:nucleus"/>
    <property type="evidence" value="ECO:0007669"/>
    <property type="project" value="UniProtKB-SubCell"/>
</dbReference>
<dbReference type="GO" id="GO:0046983">
    <property type="term" value="F:protein dimerization activity"/>
    <property type="evidence" value="ECO:0007669"/>
    <property type="project" value="InterPro"/>
</dbReference>
<gene>
    <name evidence="7" type="ORF">JG688_00013077</name>
</gene>
<comment type="subcellular location">
    <subcellularLocation>
        <location evidence="1">Nucleus</location>
    </subcellularLocation>
</comment>
<evidence type="ECO:0000256" key="3">
    <source>
        <dbReference type="ARBA" id="ARBA00022771"/>
    </source>
</evidence>
<keyword evidence="2" id="KW-0479">Metal-binding</keyword>
<dbReference type="GO" id="GO:0008270">
    <property type="term" value="F:zinc ion binding"/>
    <property type="evidence" value="ECO:0007669"/>
    <property type="project" value="UniProtKB-KW"/>
</dbReference>
<dbReference type="AlphaFoldDB" id="A0A8J5IJN7"/>
<protein>
    <recommendedName>
        <fullName evidence="6">HAT C-terminal dimerisation domain-containing protein</fullName>
    </recommendedName>
</protein>
<dbReference type="InterPro" id="IPR052035">
    <property type="entry name" value="ZnF_BED_domain_contain"/>
</dbReference>
<keyword evidence="8" id="KW-1185">Reference proteome</keyword>
<proteinExistence type="predicted"/>
<evidence type="ECO:0000313" key="8">
    <source>
        <dbReference type="Proteomes" id="UP000709295"/>
    </source>
</evidence>
<dbReference type="PANTHER" id="PTHR46481">
    <property type="entry name" value="ZINC FINGER BED DOMAIN-CONTAINING PROTEIN 4"/>
    <property type="match status" value="1"/>
</dbReference>
<feature type="domain" description="HAT C-terminal dimerisation" evidence="6">
    <location>
        <begin position="367"/>
        <end position="442"/>
    </location>
</feature>
<keyword evidence="5" id="KW-0539">Nucleus</keyword>
<dbReference type="Pfam" id="PF05699">
    <property type="entry name" value="Dimer_Tnp_hAT"/>
    <property type="match status" value="1"/>
</dbReference>
<dbReference type="EMBL" id="JAENGY010001074">
    <property type="protein sequence ID" value="KAG6952864.1"/>
    <property type="molecule type" value="Genomic_DNA"/>
</dbReference>
<evidence type="ECO:0000259" key="6">
    <source>
        <dbReference type="Pfam" id="PF05699"/>
    </source>
</evidence>
<organism evidence="7 8">
    <name type="scientific">Phytophthora aleatoria</name>
    <dbReference type="NCBI Taxonomy" id="2496075"/>
    <lineage>
        <taxon>Eukaryota</taxon>
        <taxon>Sar</taxon>
        <taxon>Stramenopiles</taxon>
        <taxon>Oomycota</taxon>
        <taxon>Peronosporomycetes</taxon>
        <taxon>Peronosporales</taxon>
        <taxon>Peronosporaceae</taxon>
        <taxon>Phytophthora</taxon>
    </lineage>
</organism>
<accession>A0A8J5IJN7</accession>
<dbReference type="PANTHER" id="PTHR46481:SF10">
    <property type="entry name" value="ZINC FINGER BED DOMAIN-CONTAINING PROTEIN 39"/>
    <property type="match status" value="1"/>
</dbReference>
<dbReference type="Proteomes" id="UP000709295">
    <property type="component" value="Unassembled WGS sequence"/>
</dbReference>
<evidence type="ECO:0000313" key="7">
    <source>
        <dbReference type="EMBL" id="KAG6952864.1"/>
    </source>
</evidence>
<keyword evidence="3" id="KW-0863">Zinc-finger</keyword>
<evidence type="ECO:0000256" key="2">
    <source>
        <dbReference type="ARBA" id="ARBA00022723"/>
    </source>
</evidence>
<dbReference type="InterPro" id="IPR008906">
    <property type="entry name" value="HATC_C_dom"/>
</dbReference>
<evidence type="ECO:0000256" key="1">
    <source>
        <dbReference type="ARBA" id="ARBA00004123"/>
    </source>
</evidence>
<evidence type="ECO:0000256" key="4">
    <source>
        <dbReference type="ARBA" id="ARBA00022833"/>
    </source>
</evidence>
<evidence type="ECO:0000256" key="5">
    <source>
        <dbReference type="ARBA" id="ARBA00023242"/>
    </source>
</evidence>
<keyword evidence="4" id="KW-0862">Zinc</keyword>
<reference evidence="7" key="1">
    <citation type="submission" date="2021-01" db="EMBL/GenBank/DDBJ databases">
        <title>Phytophthora aleatoria, a newly-described species from Pinus radiata is distinct from Phytophthora cactorum isolates based on comparative genomics.</title>
        <authorList>
            <person name="Mcdougal R."/>
            <person name="Panda P."/>
            <person name="Williams N."/>
            <person name="Studholme D.J."/>
        </authorList>
    </citation>
    <scope>NUCLEOTIDE SEQUENCE</scope>
    <source>
        <strain evidence="7">NZFS 4037</strain>
    </source>
</reference>
<name>A0A8J5IJN7_9STRA</name>
<sequence length="450" mass="51329">MACIAHSLHLVVDGSVIKKSKTDDNVSKPAWAEDVAAECAEAVAEHEEESALSREERGTLEYLHAFSIGEMKTFLDDVISGWHRSEVSALREIVQHFRCLAVYFRKSPKGNNQLGAIQIQHCNVKSYRVLRPIVDCHTHWNSTWEMLLRLITLEKALVKVFFAYLKISEGRKEFQDMEKKLRRPKPDEWLAIKCLQLLLGSFAVASSELGGQTSPMAPLVLPALSGIRKHLERTDLFDAHVGEAGDEDYVHEIEIMMNEYRKAMLAMYTKRFRALEESELKWVSFLDTRVAKRMSHRSPTDTPSAWKEVVKAMVDWLETICRVKIARPLLQFLFKQTSRCDFPCMITCLVLTKFLHTRPSWKKTAVKYLAAVTTVKSATNPFVRWRVNTSSYPNLGRLAMKWLGNVATNVPSESPFSTSGNIVTVKRSWLSPCMVRDLGFIAENWQPGHQ</sequence>
<comment type="caution">
    <text evidence="7">The sequence shown here is derived from an EMBL/GenBank/DDBJ whole genome shotgun (WGS) entry which is preliminary data.</text>
</comment>